<gene>
    <name evidence="3" type="ORF">FJTKL_15506</name>
</gene>
<dbReference type="Gene3D" id="3.40.50.720">
    <property type="entry name" value="NAD(P)-binding Rossmann-like Domain"/>
    <property type="match status" value="2"/>
</dbReference>
<evidence type="ECO:0000313" key="4">
    <source>
        <dbReference type="Proteomes" id="UP001600888"/>
    </source>
</evidence>
<evidence type="ECO:0000256" key="1">
    <source>
        <dbReference type="ARBA" id="ARBA00006484"/>
    </source>
</evidence>
<comment type="caution">
    <text evidence="3">The sequence shown here is derived from an EMBL/GenBank/DDBJ whole genome shotgun (WGS) entry which is preliminary data.</text>
</comment>
<organism evidence="3 4">
    <name type="scientific">Diaporthe vaccinii</name>
    <dbReference type="NCBI Taxonomy" id="105482"/>
    <lineage>
        <taxon>Eukaryota</taxon>
        <taxon>Fungi</taxon>
        <taxon>Dikarya</taxon>
        <taxon>Ascomycota</taxon>
        <taxon>Pezizomycotina</taxon>
        <taxon>Sordariomycetes</taxon>
        <taxon>Sordariomycetidae</taxon>
        <taxon>Diaporthales</taxon>
        <taxon>Diaporthaceae</taxon>
        <taxon>Diaporthe</taxon>
        <taxon>Diaporthe eres species complex</taxon>
    </lineage>
</organism>
<sequence>MDIPPFLPPRIVRVAAWLANLPVELVEPVLKDLSLHRVLQLATTPSATPSESRLRGIIEESLSWRTVFCTNNDRPQRIWTSLSQLAWAWNRQNVQQAAFLNNHDLGLTPDELVRTYRSDFGPSVVRRLEATFMQGFAQLLRIPGQHDERALGLTTALLDAICRFIPAEVLTSIDANSLGGLPDASSLQDGSSGKHTCTSSTFHGYARAWDVEQLQAFLPFFISAFDRLNEVKSEQLLRLAALYDTYPAWLKVPLGPQEPAPRDNLQHISESLRNDARRVRSKIPLCRQVRRTSNAMVWYRFRFTHPTLIPTDKALQLFTMSKSSPFPSNLLQDARRAVEGLWYMYEHDGKIGDKVRCARDRKTMQVRHATHNKDRRADPSPEAELDWLESFLRCVRWAYAPYRRKTPNLLLEPADYRRYIEAEDPKVIGKQLLADFGISKNDSCIRTVFPSLTALYMPSYSSTRTREVASHIWPELEDEELRKIYWEDAVHKLKLHLAKAPQVAEHEDGKVLACDASPGQDGLDEATKKYIAATAFNKPKTWVQKNCYICRLRIHKPHKIFSAMCEPCGEFNLAGSSASLPHNLRLEGRTALVTGARVNLGFHVVLRLLRCGASVIASTRYPRDAVARYQEQPDSAGWMGRLRVVGADFRTANEAFALVGQTKSILKEWESGLDILINNAAQTLTDSVEMEEAAVTRETALKGRVMPMIAEGNYEARVWHSASSNNVLKDAVREDATQAEANSPTGAFPAKEATSETFGLEDLTLGQGSGEEEGAVTGEIIKRPEPSSWVQSLSDIPYEDVITAHSINTFVPLILIRELLPIMDHRKHDDPEQANTGHVVNVSSREGLFEASPKHGAKNGKHVHTNMSKAGLNMITETEASTAWHKYRVCMNTVDPGYMSAAPEYEKAYGGERPLGWEDGAGRVMWPVAMGEGSKGGEREKNRMGPIRGRFLKHYGAVRVDTRLGRG</sequence>
<dbReference type="InterPro" id="IPR002347">
    <property type="entry name" value="SDR_fam"/>
</dbReference>
<dbReference type="InterPro" id="IPR036291">
    <property type="entry name" value="NAD(P)-bd_dom_sf"/>
</dbReference>
<dbReference type="PANTHER" id="PTHR43544">
    <property type="entry name" value="SHORT-CHAIN DEHYDROGENASE/REDUCTASE"/>
    <property type="match status" value="1"/>
</dbReference>
<name>A0ABR4F6N9_9PEZI</name>
<accession>A0ABR4F6N9</accession>
<protein>
    <recommendedName>
        <fullName evidence="2">F-box domain-containing protein</fullName>
    </recommendedName>
</protein>
<dbReference type="PROSITE" id="PS50181">
    <property type="entry name" value="FBOX"/>
    <property type="match status" value="1"/>
</dbReference>
<dbReference type="InterPro" id="IPR001810">
    <property type="entry name" value="F-box_dom"/>
</dbReference>
<dbReference type="EMBL" id="JBAWTH010000009">
    <property type="protein sequence ID" value="KAL2290384.1"/>
    <property type="molecule type" value="Genomic_DNA"/>
</dbReference>
<dbReference type="SUPFAM" id="SSF51735">
    <property type="entry name" value="NAD(P)-binding Rossmann-fold domains"/>
    <property type="match status" value="1"/>
</dbReference>
<evidence type="ECO:0000259" key="2">
    <source>
        <dbReference type="PROSITE" id="PS50181"/>
    </source>
</evidence>
<evidence type="ECO:0000313" key="3">
    <source>
        <dbReference type="EMBL" id="KAL2290384.1"/>
    </source>
</evidence>
<keyword evidence="4" id="KW-1185">Reference proteome</keyword>
<comment type="similarity">
    <text evidence="1">Belongs to the short-chain dehydrogenases/reductases (SDR) family.</text>
</comment>
<feature type="domain" description="F-box" evidence="2">
    <location>
        <begin position="15"/>
        <end position="67"/>
    </location>
</feature>
<dbReference type="PANTHER" id="PTHR43544:SF2">
    <property type="entry name" value="OXIDOREDUCTASE"/>
    <property type="match status" value="1"/>
</dbReference>
<dbReference type="InterPro" id="IPR051468">
    <property type="entry name" value="Fungal_SecMetab_SDRs"/>
</dbReference>
<dbReference type="Pfam" id="PF00106">
    <property type="entry name" value="adh_short"/>
    <property type="match status" value="1"/>
</dbReference>
<dbReference type="Proteomes" id="UP001600888">
    <property type="component" value="Unassembled WGS sequence"/>
</dbReference>
<reference evidence="3 4" key="1">
    <citation type="submission" date="2024-03" db="EMBL/GenBank/DDBJ databases">
        <title>A high-quality draft genome sequence of Diaporthe vaccinii, a causative agent of upright dieback and viscid rot disease in cranberry plants.</title>
        <authorList>
            <person name="Sarrasin M."/>
            <person name="Lang B.F."/>
            <person name="Burger G."/>
        </authorList>
    </citation>
    <scope>NUCLEOTIDE SEQUENCE [LARGE SCALE GENOMIC DNA]</scope>
    <source>
        <strain evidence="3 4">IS7</strain>
    </source>
</reference>
<proteinExistence type="inferred from homology"/>